<feature type="region of interest" description="Disordered" evidence="1">
    <location>
        <begin position="29"/>
        <end position="58"/>
    </location>
</feature>
<proteinExistence type="predicted"/>
<evidence type="ECO:0000313" key="3">
    <source>
        <dbReference type="Proteomes" id="UP000002774"/>
    </source>
</evidence>
<dbReference type="STRING" id="714943.Mucpa_4382"/>
<keyword evidence="3" id="KW-1185">Reference proteome</keyword>
<dbReference type="Proteomes" id="UP000002774">
    <property type="component" value="Chromosome"/>
</dbReference>
<gene>
    <name evidence="2" type="ORF">Mucpa_4382</name>
</gene>
<accession>H1Y0K5</accession>
<evidence type="ECO:0008006" key="4">
    <source>
        <dbReference type="Google" id="ProtNLM"/>
    </source>
</evidence>
<protein>
    <recommendedName>
        <fullName evidence="4">Sensor of ECF-type sigma factor</fullName>
    </recommendedName>
</protein>
<evidence type="ECO:0000256" key="1">
    <source>
        <dbReference type="SAM" id="MobiDB-lite"/>
    </source>
</evidence>
<organism evidence="2 3">
    <name type="scientific">Mucilaginibacter paludis DSM 18603</name>
    <dbReference type="NCBI Taxonomy" id="714943"/>
    <lineage>
        <taxon>Bacteria</taxon>
        <taxon>Pseudomonadati</taxon>
        <taxon>Bacteroidota</taxon>
        <taxon>Sphingobacteriia</taxon>
        <taxon>Sphingobacteriales</taxon>
        <taxon>Sphingobacteriaceae</taxon>
        <taxon>Mucilaginibacter</taxon>
    </lineage>
</organism>
<evidence type="ECO:0000313" key="2">
    <source>
        <dbReference type="EMBL" id="EHQ28472.1"/>
    </source>
</evidence>
<name>H1Y0K5_9SPHI</name>
<sequence>MVINNKIMRHLITILLFFNGLPSLSQGFGLPGSHKQDQQQSERKNEKPGAKNDMHAAPNRLKKIKEIKTAYITKKLDLTAEQSGKFWPLYNKYQEEMFAIQAQIRMNNSPSQSNGKDQVLNELSLDEKKNNIKRHYATEFLKILPPEKVSLIYKSEKEFQDEVIKQMRERRNEADN</sequence>
<reference evidence="2" key="1">
    <citation type="submission" date="2011-09" db="EMBL/GenBank/DDBJ databases">
        <title>The permanent draft genome of Mucilaginibacter paludis DSM 18603.</title>
        <authorList>
            <consortium name="US DOE Joint Genome Institute (JGI-PGF)"/>
            <person name="Lucas S."/>
            <person name="Han J."/>
            <person name="Lapidus A."/>
            <person name="Bruce D."/>
            <person name="Goodwin L."/>
            <person name="Pitluck S."/>
            <person name="Peters L."/>
            <person name="Kyrpides N."/>
            <person name="Mavromatis K."/>
            <person name="Ivanova N."/>
            <person name="Mikhailova N."/>
            <person name="Held B."/>
            <person name="Detter J.C."/>
            <person name="Tapia R."/>
            <person name="Han C."/>
            <person name="Land M."/>
            <person name="Hauser L."/>
            <person name="Markowitz V."/>
            <person name="Cheng J.-F."/>
            <person name="Hugenholtz P."/>
            <person name="Woyke T."/>
            <person name="Wu D."/>
            <person name="Tindall B."/>
            <person name="Brambilla E."/>
            <person name="Klenk H.-P."/>
            <person name="Eisen J.A."/>
        </authorList>
    </citation>
    <scope>NUCLEOTIDE SEQUENCE [LARGE SCALE GENOMIC DNA]</scope>
    <source>
        <strain evidence="2">DSM 18603</strain>
    </source>
</reference>
<dbReference type="eggNOG" id="ENOG50331PZ">
    <property type="taxonomic scope" value="Bacteria"/>
</dbReference>
<dbReference type="AlphaFoldDB" id="H1Y0K5"/>
<dbReference type="EMBL" id="CM001403">
    <property type="protein sequence ID" value="EHQ28472.1"/>
    <property type="molecule type" value="Genomic_DNA"/>
</dbReference>
<dbReference type="HOGENOM" id="CLU_1523493_0_0_10"/>
<feature type="compositionally biased region" description="Basic and acidic residues" evidence="1">
    <location>
        <begin position="34"/>
        <end position="54"/>
    </location>
</feature>